<dbReference type="RefSeq" id="WP_251493869.1">
    <property type="nucleotide sequence ID" value="NZ_CAJSLV010000069.1"/>
</dbReference>
<keyword evidence="2" id="KW-0812">Transmembrane</keyword>
<protein>
    <submittedName>
        <fullName evidence="3">Uncharacterized protein</fullName>
    </submittedName>
</protein>
<comment type="caution">
    <text evidence="3">The sequence shown here is derived from an EMBL/GenBank/DDBJ whole genome shotgun (WGS) entry which is preliminary data.</text>
</comment>
<feature type="region of interest" description="Disordered" evidence="1">
    <location>
        <begin position="1"/>
        <end position="24"/>
    </location>
</feature>
<feature type="transmembrane region" description="Helical" evidence="2">
    <location>
        <begin position="64"/>
        <end position="85"/>
    </location>
</feature>
<gene>
    <name evidence="3" type="ORF">SCOCK_390076</name>
</gene>
<evidence type="ECO:0000313" key="4">
    <source>
        <dbReference type="Proteomes" id="UP001152519"/>
    </source>
</evidence>
<proteinExistence type="predicted"/>
<evidence type="ECO:0000256" key="1">
    <source>
        <dbReference type="SAM" id="MobiDB-lite"/>
    </source>
</evidence>
<dbReference type="Proteomes" id="UP001152519">
    <property type="component" value="Unassembled WGS sequence"/>
</dbReference>
<evidence type="ECO:0000256" key="2">
    <source>
        <dbReference type="SAM" id="Phobius"/>
    </source>
</evidence>
<evidence type="ECO:0000313" key="3">
    <source>
        <dbReference type="EMBL" id="CAG6396076.1"/>
    </source>
</evidence>
<reference evidence="3" key="1">
    <citation type="submission" date="2021-05" db="EMBL/GenBank/DDBJ databases">
        <authorList>
            <person name="Arsene-Ploetze F."/>
        </authorList>
    </citation>
    <scope>NUCLEOTIDE SEQUENCE</scope>
    <source>
        <strain evidence="3">DSM 42138</strain>
    </source>
</reference>
<keyword evidence="2" id="KW-0472">Membrane</keyword>
<dbReference type="EMBL" id="CAJSLV010000069">
    <property type="protein sequence ID" value="CAG6396076.1"/>
    <property type="molecule type" value="Genomic_DNA"/>
</dbReference>
<name>A0A9W4DYZ9_9ACTN</name>
<keyword evidence="2" id="KW-1133">Transmembrane helix</keyword>
<organism evidence="3 4">
    <name type="scientific">Actinacidiphila cocklensis</name>
    <dbReference type="NCBI Taxonomy" id="887465"/>
    <lineage>
        <taxon>Bacteria</taxon>
        <taxon>Bacillati</taxon>
        <taxon>Actinomycetota</taxon>
        <taxon>Actinomycetes</taxon>
        <taxon>Kitasatosporales</taxon>
        <taxon>Streptomycetaceae</taxon>
        <taxon>Actinacidiphila</taxon>
    </lineage>
</organism>
<sequence length="398" mass="41374">MSTSSFVPQGESVPPLPAGIPLNPADHPRAPRRQALPNLLVVVAAGAAALLGATHTLPISPAGFLRFALGMIAGMNLHVLAYRLLGRFTGSATVWTSLFVGRWLGSTVRRGRLLTFRMLPLVLLNTCQVVVDRPGLRRRMWWGAALTLLAEVLAAAVLIAAGGTAAPIGWGVAAATVLLATVQPGRVTTPAWRLLRLPFGQEDQRLGEWLHDPASLAAARATAAGRIDLARAALDAGGPSGSARRQGMDVIVTLAEGRCGEAARTAADLRERSVAPELRRGALQLYACALADGIAAGHWPAADAMPSFDAALAALRADSAAAALRGTDLAAMEALFRSRPQRAERLAALAVTVAPDALARARALLTQAAAHTAAGHPALAAPLRTRAAALAPTLRTIR</sequence>
<keyword evidence="4" id="KW-1185">Reference proteome</keyword>
<feature type="transmembrane region" description="Helical" evidence="2">
    <location>
        <begin position="141"/>
        <end position="162"/>
    </location>
</feature>
<feature type="transmembrane region" description="Helical" evidence="2">
    <location>
        <begin position="39"/>
        <end position="58"/>
    </location>
</feature>
<dbReference type="AlphaFoldDB" id="A0A9W4DYZ9"/>
<accession>A0A9W4DYZ9</accession>